<comment type="caution">
    <text evidence="2">The sequence shown here is derived from an EMBL/GenBank/DDBJ whole genome shotgun (WGS) entry which is preliminary data.</text>
</comment>
<name>A0AAW1JY43_POPJA</name>
<dbReference type="EMBL" id="JASPKY010000317">
    <property type="protein sequence ID" value="KAK9709079.1"/>
    <property type="molecule type" value="Genomic_DNA"/>
</dbReference>
<reference evidence="2 3" key="1">
    <citation type="journal article" date="2024" name="BMC Genomics">
        <title>De novo assembly and annotation of Popillia japonica's genome with initial clues to its potential as an invasive pest.</title>
        <authorList>
            <person name="Cucini C."/>
            <person name="Boschi S."/>
            <person name="Funari R."/>
            <person name="Cardaioli E."/>
            <person name="Iannotti N."/>
            <person name="Marturano G."/>
            <person name="Paoli F."/>
            <person name="Bruttini M."/>
            <person name="Carapelli A."/>
            <person name="Frati F."/>
            <person name="Nardi F."/>
        </authorList>
    </citation>
    <scope>NUCLEOTIDE SEQUENCE [LARGE SCALE GENOMIC DNA]</scope>
    <source>
        <strain evidence="2">DMR45628</strain>
    </source>
</reference>
<feature type="region of interest" description="Disordered" evidence="1">
    <location>
        <begin position="8"/>
        <end position="42"/>
    </location>
</feature>
<evidence type="ECO:0000313" key="3">
    <source>
        <dbReference type="Proteomes" id="UP001458880"/>
    </source>
</evidence>
<dbReference type="AlphaFoldDB" id="A0AAW1JY43"/>
<protein>
    <submittedName>
        <fullName evidence="2">Uncharacterized protein</fullName>
    </submittedName>
</protein>
<feature type="compositionally biased region" description="Basic residues" evidence="1">
    <location>
        <begin position="9"/>
        <end position="18"/>
    </location>
</feature>
<sequence>MLLIEFRKKNSKQQTVKRRIPESDSEDPDDEQVKLPDSSDGEDFIGNMPELLNFEYLHRHPVPEEYVLVEFNGKQPVYYVRQIKSQPTENDFEVSFLRKSNNCYDTFLKPAVPDVSLVLVKHISYDTFLKPAVPDVSLVLVKHIKLILPPPLAQGLTKRQKGLLKFEINFCHLNVR</sequence>
<evidence type="ECO:0000313" key="2">
    <source>
        <dbReference type="EMBL" id="KAK9709079.1"/>
    </source>
</evidence>
<organism evidence="2 3">
    <name type="scientific">Popillia japonica</name>
    <name type="common">Japanese beetle</name>
    <dbReference type="NCBI Taxonomy" id="7064"/>
    <lineage>
        <taxon>Eukaryota</taxon>
        <taxon>Metazoa</taxon>
        <taxon>Ecdysozoa</taxon>
        <taxon>Arthropoda</taxon>
        <taxon>Hexapoda</taxon>
        <taxon>Insecta</taxon>
        <taxon>Pterygota</taxon>
        <taxon>Neoptera</taxon>
        <taxon>Endopterygota</taxon>
        <taxon>Coleoptera</taxon>
        <taxon>Polyphaga</taxon>
        <taxon>Scarabaeiformia</taxon>
        <taxon>Scarabaeidae</taxon>
        <taxon>Rutelinae</taxon>
        <taxon>Popillia</taxon>
    </lineage>
</organism>
<keyword evidence="3" id="KW-1185">Reference proteome</keyword>
<accession>A0AAW1JY43</accession>
<dbReference type="Proteomes" id="UP001458880">
    <property type="component" value="Unassembled WGS sequence"/>
</dbReference>
<gene>
    <name evidence="2" type="ORF">QE152_g26801</name>
</gene>
<evidence type="ECO:0000256" key="1">
    <source>
        <dbReference type="SAM" id="MobiDB-lite"/>
    </source>
</evidence>
<proteinExistence type="predicted"/>